<organism evidence="3">
    <name type="scientific">Soboliphyme baturini</name>
    <dbReference type="NCBI Taxonomy" id="241478"/>
    <lineage>
        <taxon>Eukaryota</taxon>
        <taxon>Metazoa</taxon>
        <taxon>Ecdysozoa</taxon>
        <taxon>Nematoda</taxon>
        <taxon>Enoplea</taxon>
        <taxon>Dorylaimia</taxon>
        <taxon>Dioctophymatida</taxon>
        <taxon>Dioctophymatoidea</taxon>
        <taxon>Soboliphymatidae</taxon>
        <taxon>Soboliphyme</taxon>
    </lineage>
</organism>
<evidence type="ECO:0000313" key="1">
    <source>
        <dbReference type="EMBL" id="VDP20370.1"/>
    </source>
</evidence>
<keyword evidence="2" id="KW-1185">Reference proteome</keyword>
<evidence type="ECO:0000313" key="3">
    <source>
        <dbReference type="WBParaSite" id="SBAD_0000929301-mRNA-1"/>
    </source>
</evidence>
<reference evidence="3" key="1">
    <citation type="submission" date="2016-06" db="UniProtKB">
        <authorList>
            <consortium name="WormBaseParasite"/>
        </authorList>
    </citation>
    <scope>IDENTIFICATION</scope>
</reference>
<dbReference type="EMBL" id="UZAM01012164">
    <property type="protein sequence ID" value="VDP20370.1"/>
    <property type="molecule type" value="Genomic_DNA"/>
</dbReference>
<protein>
    <submittedName>
        <fullName evidence="3">Protein PHYLLO, chloroplastic</fullName>
    </submittedName>
</protein>
<accession>A0A183IZC0</accession>
<dbReference type="AlphaFoldDB" id="A0A183IZC0"/>
<gene>
    <name evidence="1" type="ORF">SBAD_LOCUS8967</name>
</gene>
<dbReference type="Proteomes" id="UP000270296">
    <property type="component" value="Unassembled WGS sequence"/>
</dbReference>
<sequence>MIEDVTWLASELIKRKRCVHFSVPLETVVDYASRLLGPSLVLVDAHSDTDSGIDLSLYEDDHRSNDMTKSAWLKPMLALPDVLNLAHYANQVIPAFLLESVIALQFAARGFERNCQFFGQRRDSPPIARAT</sequence>
<evidence type="ECO:0000313" key="2">
    <source>
        <dbReference type="Proteomes" id="UP000270296"/>
    </source>
</evidence>
<proteinExistence type="predicted"/>
<dbReference type="OrthoDB" id="5962536at2759"/>
<reference evidence="1 2" key="2">
    <citation type="submission" date="2018-11" db="EMBL/GenBank/DDBJ databases">
        <authorList>
            <consortium name="Pathogen Informatics"/>
        </authorList>
    </citation>
    <scope>NUCLEOTIDE SEQUENCE [LARGE SCALE GENOMIC DNA]</scope>
</reference>
<name>A0A183IZC0_9BILA</name>
<dbReference type="WBParaSite" id="SBAD_0000929301-mRNA-1">
    <property type="protein sequence ID" value="SBAD_0000929301-mRNA-1"/>
    <property type="gene ID" value="SBAD_0000929301"/>
</dbReference>